<organism evidence="2 3">
    <name type="scientific">Paragonimus heterotremus</name>
    <dbReference type="NCBI Taxonomy" id="100268"/>
    <lineage>
        <taxon>Eukaryota</taxon>
        <taxon>Metazoa</taxon>
        <taxon>Spiralia</taxon>
        <taxon>Lophotrochozoa</taxon>
        <taxon>Platyhelminthes</taxon>
        <taxon>Trematoda</taxon>
        <taxon>Digenea</taxon>
        <taxon>Plagiorchiida</taxon>
        <taxon>Troglotremata</taxon>
        <taxon>Troglotrematidae</taxon>
        <taxon>Paragonimus</taxon>
    </lineage>
</organism>
<dbReference type="EMBL" id="LUCH01000141">
    <property type="protein sequence ID" value="KAF5405980.1"/>
    <property type="molecule type" value="Genomic_DNA"/>
</dbReference>
<evidence type="ECO:0000313" key="2">
    <source>
        <dbReference type="EMBL" id="KAF5405980.1"/>
    </source>
</evidence>
<protein>
    <submittedName>
        <fullName evidence="2">Uncharacterized protein</fullName>
    </submittedName>
</protein>
<keyword evidence="3" id="KW-1185">Reference proteome</keyword>
<comment type="caution">
    <text evidence="2">The sequence shown here is derived from an EMBL/GenBank/DDBJ whole genome shotgun (WGS) entry which is preliminary data.</text>
</comment>
<feature type="compositionally biased region" description="Polar residues" evidence="1">
    <location>
        <begin position="452"/>
        <end position="474"/>
    </location>
</feature>
<reference evidence="2" key="1">
    <citation type="submission" date="2019-05" db="EMBL/GenBank/DDBJ databases">
        <title>Annotation for the trematode Paragonimus heterotremus.</title>
        <authorList>
            <person name="Choi Y.-J."/>
        </authorList>
    </citation>
    <scope>NUCLEOTIDE SEQUENCE</scope>
    <source>
        <strain evidence="2">LC</strain>
    </source>
</reference>
<dbReference type="OrthoDB" id="10487104at2759"/>
<accession>A0A8J4T6U4</accession>
<sequence>MQPVIDHGCLSLKNPLDAMTNDLLTQQENCIHKQGSFYVANSSVVDSPCPLMGRTGLLNGGPFLSVMANQTHPECHSENAIANVDTLKVLPTTFKKEKLSQIGVMQVNTDVYALETKTHKLWQFYHPTSKRRGSTDETDSAIISPELSQFHRDINKTSCLKNDHFSKLPTICCQSIPNSQCSPLMPVRYHSPLSPTCSTQQMSNNCIPHSCQPKRVDKVSMRDYHTQASGTFSSLGSPSCRERQINLLTGSLTSCLYPSNTPIILSPVSSSPNRVRTLDSQGHQPPAAYILKRNHVTTSPLRTPVLPTPALRNSPYPSGQREMYNHEMFNYVYDTNSLRKHSTPLPLRNTTTSNNNLFPPSSKKVETMKTKFNIKSAGIQKSERNCAVECLNMEETSRKHNSTDLNNTSDNPVAIRNEHFLDRSIHQDTDHGPLVLLCSHGPHEIVLPSNPSPYDNEQTDYISTPVSQRQLQPD</sequence>
<proteinExistence type="predicted"/>
<feature type="region of interest" description="Disordered" evidence="1">
    <location>
        <begin position="447"/>
        <end position="474"/>
    </location>
</feature>
<evidence type="ECO:0000313" key="3">
    <source>
        <dbReference type="Proteomes" id="UP000748531"/>
    </source>
</evidence>
<dbReference type="AlphaFoldDB" id="A0A8J4T6U4"/>
<dbReference type="Proteomes" id="UP000748531">
    <property type="component" value="Unassembled WGS sequence"/>
</dbReference>
<name>A0A8J4T6U4_9TREM</name>
<gene>
    <name evidence="2" type="ORF">PHET_00541</name>
</gene>
<evidence type="ECO:0000256" key="1">
    <source>
        <dbReference type="SAM" id="MobiDB-lite"/>
    </source>
</evidence>